<dbReference type="PANTHER" id="PTHR30346">
    <property type="entry name" value="TRANSCRIPTIONAL DUAL REGULATOR HCAR-RELATED"/>
    <property type="match status" value="1"/>
</dbReference>
<dbReference type="InterPro" id="IPR005119">
    <property type="entry name" value="LysR_subst-bd"/>
</dbReference>
<evidence type="ECO:0000313" key="6">
    <source>
        <dbReference type="EMBL" id="TSJ66825.1"/>
    </source>
</evidence>
<evidence type="ECO:0000256" key="4">
    <source>
        <dbReference type="ARBA" id="ARBA00023163"/>
    </source>
</evidence>
<dbReference type="Gene3D" id="1.10.10.10">
    <property type="entry name" value="Winged helix-like DNA-binding domain superfamily/Winged helix DNA-binding domain"/>
    <property type="match status" value="1"/>
</dbReference>
<dbReference type="FunFam" id="1.10.10.10:FF:000001">
    <property type="entry name" value="LysR family transcriptional regulator"/>
    <property type="match status" value="1"/>
</dbReference>
<feature type="domain" description="HTH lysR-type" evidence="5">
    <location>
        <begin position="1"/>
        <end position="58"/>
    </location>
</feature>
<proteinExistence type="inferred from homology"/>
<dbReference type="GO" id="GO:0003700">
    <property type="term" value="F:DNA-binding transcription factor activity"/>
    <property type="evidence" value="ECO:0007669"/>
    <property type="project" value="InterPro"/>
</dbReference>
<accession>A0A556PR17</accession>
<dbReference type="GO" id="GO:0032993">
    <property type="term" value="C:protein-DNA complex"/>
    <property type="evidence" value="ECO:0007669"/>
    <property type="project" value="TreeGrafter"/>
</dbReference>
<dbReference type="InterPro" id="IPR000847">
    <property type="entry name" value="LysR_HTH_N"/>
</dbReference>
<dbReference type="Pfam" id="PF00126">
    <property type="entry name" value="HTH_1"/>
    <property type="match status" value="1"/>
</dbReference>
<keyword evidence="2" id="KW-0805">Transcription regulation</keyword>
<evidence type="ECO:0000256" key="3">
    <source>
        <dbReference type="ARBA" id="ARBA00023125"/>
    </source>
</evidence>
<comment type="caution">
    <text evidence="6">The sequence shown here is derived from an EMBL/GenBank/DDBJ whole genome shotgun (WGS) entry which is preliminary data.</text>
</comment>
<dbReference type="AlphaFoldDB" id="A0A556PR17"/>
<dbReference type="GO" id="GO:0003677">
    <property type="term" value="F:DNA binding"/>
    <property type="evidence" value="ECO:0007669"/>
    <property type="project" value="UniProtKB-KW"/>
</dbReference>
<dbReference type="Proteomes" id="UP000316425">
    <property type="component" value="Unassembled WGS sequence"/>
</dbReference>
<dbReference type="OrthoDB" id="9803735at2"/>
<dbReference type="PRINTS" id="PR00039">
    <property type="entry name" value="HTHLYSR"/>
</dbReference>
<keyword evidence="4" id="KW-0804">Transcription</keyword>
<evidence type="ECO:0000313" key="7">
    <source>
        <dbReference type="Proteomes" id="UP000316425"/>
    </source>
</evidence>
<comment type="similarity">
    <text evidence="1">Belongs to the LysR transcriptional regulatory family.</text>
</comment>
<dbReference type="PROSITE" id="PS50931">
    <property type="entry name" value="HTH_LYSR"/>
    <property type="match status" value="1"/>
</dbReference>
<organism evidence="6 7">
    <name type="scientific">Allobacillus salarius</name>
    <dbReference type="NCBI Taxonomy" id="1955272"/>
    <lineage>
        <taxon>Bacteria</taxon>
        <taxon>Bacillati</taxon>
        <taxon>Bacillota</taxon>
        <taxon>Bacilli</taxon>
        <taxon>Bacillales</taxon>
        <taxon>Bacillaceae</taxon>
        <taxon>Allobacillus</taxon>
    </lineage>
</organism>
<dbReference type="EMBL" id="VMHE01000003">
    <property type="protein sequence ID" value="TSJ66825.1"/>
    <property type="molecule type" value="Genomic_DNA"/>
</dbReference>
<reference evidence="6 7" key="1">
    <citation type="submission" date="2019-07" db="EMBL/GenBank/DDBJ databases">
        <title>Allobacillus sp. nov. SKP isolated from shrimp paste of Euphausiacea.</title>
        <authorList>
            <person name="Kanchanasin P."/>
            <person name="Tanasupawat S."/>
            <person name="Shi W."/>
            <person name="Wu L."/>
            <person name="Ma J."/>
        </authorList>
    </citation>
    <scope>NUCLEOTIDE SEQUENCE [LARGE SCALE GENOMIC DNA]</scope>
    <source>
        <strain evidence="6 7">SKP4-8</strain>
    </source>
</reference>
<dbReference type="SUPFAM" id="SSF53850">
    <property type="entry name" value="Periplasmic binding protein-like II"/>
    <property type="match status" value="1"/>
</dbReference>
<evidence type="ECO:0000256" key="1">
    <source>
        <dbReference type="ARBA" id="ARBA00009437"/>
    </source>
</evidence>
<protein>
    <submittedName>
        <fullName evidence="6">LysR family transcriptional regulator</fullName>
    </submittedName>
</protein>
<dbReference type="InterPro" id="IPR036388">
    <property type="entry name" value="WH-like_DNA-bd_sf"/>
</dbReference>
<evidence type="ECO:0000259" key="5">
    <source>
        <dbReference type="PROSITE" id="PS50931"/>
    </source>
</evidence>
<dbReference type="InterPro" id="IPR036390">
    <property type="entry name" value="WH_DNA-bd_sf"/>
</dbReference>
<dbReference type="Gene3D" id="3.40.190.10">
    <property type="entry name" value="Periplasmic binding protein-like II"/>
    <property type="match status" value="2"/>
</dbReference>
<dbReference type="RefSeq" id="WP_144087986.1">
    <property type="nucleotide sequence ID" value="NZ_VMHE01000003.1"/>
</dbReference>
<dbReference type="SUPFAM" id="SSF46785">
    <property type="entry name" value="Winged helix' DNA-binding domain"/>
    <property type="match status" value="1"/>
</dbReference>
<gene>
    <name evidence="6" type="ORF">FPQ13_03785</name>
</gene>
<keyword evidence="3" id="KW-0238">DNA-binding</keyword>
<dbReference type="Pfam" id="PF03466">
    <property type="entry name" value="LysR_substrate"/>
    <property type="match status" value="1"/>
</dbReference>
<dbReference type="PANTHER" id="PTHR30346:SF28">
    <property type="entry name" value="HTH-TYPE TRANSCRIPTIONAL REGULATOR CYNR"/>
    <property type="match status" value="1"/>
</dbReference>
<evidence type="ECO:0000256" key="2">
    <source>
        <dbReference type="ARBA" id="ARBA00023015"/>
    </source>
</evidence>
<keyword evidence="7" id="KW-1185">Reference proteome</keyword>
<sequence length="301" mass="34084">MELRQLHYFKKVAELEHMSDAAVELHVAQSAVSRQISNLEEELGVQLFVRSGRKIHLTPVGKIFLERVNQSLLELDKGKREIEDYLNPETGVIRVGLPSSLSARSLSKAIAGFKKEHPHIGFQLYAGETKELERHVIEGQIDLSFISPVPTDHSQLNGNIFFTEQVIALLPKHHELANETDLRLNQLRSESFILLPEGNELRDIAVRACQEVGFDPVVGFENEDIEMIQSLVSAGLGISMLPEISLSNRLRKETTALKIIDPNVLRTVGLITPRHRSIGPTEHVFYDYITNYYEQLDQFGW</sequence>
<name>A0A556PR17_9BACI</name>